<dbReference type="Proteomes" id="UP000604481">
    <property type="component" value="Unassembled WGS sequence"/>
</dbReference>
<dbReference type="AlphaFoldDB" id="A0A8J7FP54"/>
<evidence type="ECO:0000313" key="2">
    <source>
        <dbReference type="Proteomes" id="UP000604481"/>
    </source>
</evidence>
<dbReference type="EMBL" id="JADFUA010000005">
    <property type="protein sequence ID" value="MBE9609659.1"/>
    <property type="molecule type" value="Genomic_DNA"/>
</dbReference>
<protein>
    <recommendedName>
        <fullName evidence="3">Cofactor-independent phosphoglycerate mutase</fullName>
    </recommendedName>
</protein>
<sequence length="341" mass="37430">MQNSPFPPAAAAQRAVTLTVFGWRWPDPAINAAALKELKLTALARLWGQGRRVPLATADYAGWIAQRAPAGELPEAALLLAASGTAPEPGCWLRMDAVNLDLHNDQLVLQPLRSKEVRSDEREQLFAALQQHFAREGWILADDAAGRWYLRLPQRPSVSFVPLQQVAGRSINQAMPQGADALFWHGLINEIQMLFYTHPVNDARSAAGEPLISGVWFSGLGEWPLPAPLPALAPMLHADDPLLAAIQHAAGQSAAALPASFASSVRHAVLDQALPVLQGNDPVGWFACWQALELNWFAPLLAAWQGRELEFIRIEFPELGMARELTPASRWQFWKRAGLPK</sequence>
<proteinExistence type="predicted"/>
<gene>
    <name evidence="1" type="ORF">INR99_09860</name>
</gene>
<reference evidence="1 2" key="1">
    <citation type="submission" date="2020-10" db="EMBL/GenBank/DDBJ databases">
        <title>The genome sequence of Chitinilyticum litopenaei 4Y14.</title>
        <authorList>
            <person name="Liu Y."/>
        </authorList>
    </citation>
    <scope>NUCLEOTIDE SEQUENCE [LARGE SCALE GENOMIC DNA]</scope>
    <source>
        <strain evidence="1 2">4Y14</strain>
    </source>
</reference>
<evidence type="ECO:0008006" key="3">
    <source>
        <dbReference type="Google" id="ProtNLM"/>
    </source>
</evidence>
<keyword evidence="2" id="KW-1185">Reference proteome</keyword>
<dbReference type="RefSeq" id="WP_194116189.1">
    <property type="nucleotide sequence ID" value="NZ_JADFUA010000005.1"/>
</dbReference>
<accession>A0A8J7FP54</accession>
<name>A0A8J7FP54_9NEIS</name>
<comment type="caution">
    <text evidence="1">The sequence shown here is derived from an EMBL/GenBank/DDBJ whole genome shotgun (WGS) entry which is preliminary data.</text>
</comment>
<organism evidence="1 2">
    <name type="scientific">Chitinilyticum piscinae</name>
    <dbReference type="NCBI Taxonomy" id="2866724"/>
    <lineage>
        <taxon>Bacteria</taxon>
        <taxon>Pseudomonadati</taxon>
        <taxon>Pseudomonadota</taxon>
        <taxon>Betaproteobacteria</taxon>
        <taxon>Neisseriales</taxon>
        <taxon>Chitinibacteraceae</taxon>
        <taxon>Chitinilyticum</taxon>
    </lineage>
</organism>
<evidence type="ECO:0000313" key="1">
    <source>
        <dbReference type="EMBL" id="MBE9609659.1"/>
    </source>
</evidence>